<organism evidence="2 3">
    <name type="scientific">Dorcoceras hygrometricum</name>
    <dbReference type="NCBI Taxonomy" id="472368"/>
    <lineage>
        <taxon>Eukaryota</taxon>
        <taxon>Viridiplantae</taxon>
        <taxon>Streptophyta</taxon>
        <taxon>Embryophyta</taxon>
        <taxon>Tracheophyta</taxon>
        <taxon>Spermatophyta</taxon>
        <taxon>Magnoliopsida</taxon>
        <taxon>eudicotyledons</taxon>
        <taxon>Gunneridae</taxon>
        <taxon>Pentapetalae</taxon>
        <taxon>asterids</taxon>
        <taxon>lamiids</taxon>
        <taxon>Lamiales</taxon>
        <taxon>Gesneriaceae</taxon>
        <taxon>Didymocarpoideae</taxon>
        <taxon>Trichosporeae</taxon>
        <taxon>Loxocarpinae</taxon>
        <taxon>Dorcoceras</taxon>
    </lineage>
</organism>
<feature type="compositionally biased region" description="Pro residues" evidence="1">
    <location>
        <begin position="95"/>
        <end position="104"/>
    </location>
</feature>
<dbReference type="AlphaFoldDB" id="A0A2Z7BGH6"/>
<sequence length="231" mass="26323">MSLFDPQDVCIAIGSIATLDLPMVVDLIGIYGLKGPYCTLTRTDWFLQALSVIPRGSWGDAARRFTMIRWANHCIQFRKLSRSIRSDRSRRLPSPLSPPPPPPPRFRRKFVSGQLDEENPFVLISSVLLVHPDEGGFWSWTGLAFIYRNLPRRAGFFSDRSKSGSTGLLFSRPFFLYLFRRHALSLERIVKEATLCSLLEFEHICFPVQVSDLVDRDLVVVIVAQKVKVRA</sequence>
<accession>A0A2Z7BGH6</accession>
<proteinExistence type="predicted"/>
<dbReference type="EMBL" id="KV005759">
    <property type="protein sequence ID" value="KZV33504.1"/>
    <property type="molecule type" value="Genomic_DNA"/>
</dbReference>
<evidence type="ECO:0000313" key="2">
    <source>
        <dbReference type="EMBL" id="KZV33504.1"/>
    </source>
</evidence>
<feature type="region of interest" description="Disordered" evidence="1">
    <location>
        <begin position="85"/>
        <end position="105"/>
    </location>
</feature>
<name>A0A2Z7BGH6_9LAMI</name>
<reference evidence="2 3" key="1">
    <citation type="journal article" date="2015" name="Proc. Natl. Acad. Sci. U.S.A.">
        <title>The resurrection genome of Boea hygrometrica: A blueprint for survival of dehydration.</title>
        <authorList>
            <person name="Xiao L."/>
            <person name="Yang G."/>
            <person name="Zhang L."/>
            <person name="Yang X."/>
            <person name="Zhao S."/>
            <person name="Ji Z."/>
            <person name="Zhou Q."/>
            <person name="Hu M."/>
            <person name="Wang Y."/>
            <person name="Chen M."/>
            <person name="Xu Y."/>
            <person name="Jin H."/>
            <person name="Xiao X."/>
            <person name="Hu G."/>
            <person name="Bao F."/>
            <person name="Hu Y."/>
            <person name="Wan P."/>
            <person name="Li L."/>
            <person name="Deng X."/>
            <person name="Kuang T."/>
            <person name="Xiang C."/>
            <person name="Zhu J.K."/>
            <person name="Oliver M.J."/>
            <person name="He Y."/>
        </authorList>
    </citation>
    <scope>NUCLEOTIDE SEQUENCE [LARGE SCALE GENOMIC DNA]</scope>
    <source>
        <strain evidence="3">cv. XS01</strain>
    </source>
</reference>
<gene>
    <name evidence="2" type="ORF">F511_31109</name>
</gene>
<evidence type="ECO:0000256" key="1">
    <source>
        <dbReference type="SAM" id="MobiDB-lite"/>
    </source>
</evidence>
<keyword evidence="3" id="KW-1185">Reference proteome</keyword>
<dbReference type="Proteomes" id="UP000250235">
    <property type="component" value="Unassembled WGS sequence"/>
</dbReference>
<protein>
    <submittedName>
        <fullName evidence="2">Uncharacterized protein</fullName>
    </submittedName>
</protein>
<evidence type="ECO:0000313" key="3">
    <source>
        <dbReference type="Proteomes" id="UP000250235"/>
    </source>
</evidence>